<proteinExistence type="predicted"/>
<dbReference type="Proteomes" id="UP000294887">
    <property type="component" value="Unassembled WGS sequence"/>
</dbReference>
<gene>
    <name evidence="1" type="ORF">EV695_0714</name>
</gene>
<accession>A0A4R1F839</accession>
<protein>
    <submittedName>
        <fullName evidence="1">Uncharacterized protein DUF2853</fullName>
    </submittedName>
</protein>
<dbReference type="OrthoDB" id="9812542at2"/>
<evidence type="ECO:0000313" key="2">
    <source>
        <dbReference type="Proteomes" id="UP000294887"/>
    </source>
</evidence>
<dbReference type="SUPFAM" id="SSF158587">
    <property type="entry name" value="Jann4075-like"/>
    <property type="match status" value="1"/>
</dbReference>
<name>A0A4R1F839_9GAMM</name>
<reference evidence="1 2" key="1">
    <citation type="submission" date="2019-03" db="EMBL/GenBank/DDBJ databases">
        <title>Genomic Encyclopedia of Type Strains, Phase IV (KMG-IV): sequencing the most valuable type-strain genomes for metagenomic binning, comparative biology and taxonomic classification.</title>
        <authorList>
            <person name="Goeker M."/>
        </authorList>
    </citation>
    <scope>NUCLEOTIDE SEQUENCE [LARGE SCALE GENOMIC DNA]</scope>
    <source>
        <strain evidence="1 2">DSM 24830</strain>
    </source>
</reference>
<keyword evidence="2" id="KW-1185">Reference proteome</keyword>
<organism evidence="1 2">
    <name type="scientific">Cocleimonas flava</name>
    <dbReference type="NCBI Taxonomy" id="634765"/>
    <lineage>
        <taxon>Bacteria</taxon>
        <taxon>Pseudomonadati</taxon>
        <taxon>Pseudomonadota</taxon>
        <taxon>Gammaproteobacteria</taxon>
        <taxon>Thiotrichales</taxon>
        <taxon>Thiotrichaceae</taxon>
        <taxon>Cocleimonas</taxon>
    </lineage>
</organism>
<dbReference type="Gene3D" id="1.10.238.120">
    <property type="entry name" value="Jann4075-like"/>
    <property type="match status" value="1"/>
</dbReference>
<dbReference type="Pfam" id="PF11015">
    <property type="entry name" value="DUF2853"/>
    <property type="match status" value="1"/>
</dbReference>
<dbReference type="InterPro" id="IPR021274">
    <property type="entry name" value="DUF2853"/>
</dbReference>
<evidence type="ECO:0000313" key="1">
    <source>
        <dbReference type="EMBL" id="TCJ88854.1"/>
    </source>
</evidence>
<comment type="caution">
    <text evidence="1">The sequence shown here is derived from an EMBL/GenBank/DDBJ whole genome shotgun (WGS) entry which is preliminary data.</text>
</comment>
<dbReference type="InterPro" id="IPR023154">
    <property type="entry name" value="Jann4075-like_sf"/>
</dbReference>
<dbReference type="EMBL" id="SMFQ01000002">
    <property type="protein sequence ID" value="TCJ88854.1"/>
    <property type="molecule type" value="Genomic_DNA"/>
</dbReference>
<sequence>MADVESAIVNVKKFDKGADDKLITAVFKGLGPSVHNKDSSSVACSDPKELATVKKNYLMKKLGLEDGPELDAAIKEVCETMKEDRIKSRVTFYYLLCKKFKKESVYA</sequence>
<dbReference type="AlphaFoldDB" id="A0A4R1F839"/>
<dbReference type="RefSeq" id="WP_131904527.1">
    <property type="nucleotide sequence ID" value="NZ_BAAAFU010000008.1"/>
</dbReference>